<evidence type="ECO:0000256" key="6">
    <source>
        <dbReference type="SAM" id="MobiDB-lite"/>
    </source>
</evidence>
<comment type="subcellular location">
    <subcellularLocation>
        <location evidence="1">Nucleus</location>
    </subcellularLocation>
</comment>
<dbReference type="STRING" id="1287681.M7T9M5"/>
<evidence type="ECO:0000256" key="2">
    <source>
        <dbReference type="ARBA" id="ARBA00022553"/>
    </source>
</evidence>
<gene>
    <name evidence="7" type="ORF">UCREL1_6466</name>
</gene>
<feature type="region of interest" description="Disordered" evidence="6">
    <location>
        <begin position="147"/>
        <end position="194"/>
    </location>
</feature>
<keyword evidence="8" id="KW-1185">Reference proteome</keyword>
<name>M7T9M5_EUTLA</name>
<dbReference type="OMA" id="REMEPEM"/>
<sequence>MYYNTKTYPASTAEKWDPEEVLQLDNPTRGITCVGEAPSMRRRCRNRVAASRYGQQLLSTLAKKEPIEAAKSDMLEQAAEFMLCWRHGDQASTVAEEWRFMLKSHSATESCASSLASTLRPQAKANITKFSVTKTTTIKVEFEEEYLSTRSPKDNTRDRQEESAQAAAERARRQEEMRRQKQKEEEEKRKREQQQAFEMAYQEWKIEELKRAYQKLKQELREEQERREQEAREERIRERARVMRETREREAREKVRKEAAEWLESWDRYSQAWEDTTALKADSITWPVKSGLRADVSEANIRLFFDKAPPVSSGELYYKLINSENRRWHTDKLMQRLGEDVVNGAAKDVFALVSKVLVVLRQEAQRKRRE</sequence>
<keyword evidence="5" id="KW-0539">Nucleus</keyword>
<feature type="compositionally biased region" description="Basic and acidic residues" evidence="6">
    <location>
        <begin position="151"/>
        <end position="162"/>
    </location>
</feature>
<evidence type="ECO:0000256" key="5">
    <source>
        <dbReference type="ARBA" id="ARBA00023242"/>
    </source>
</evidence>
<dbReference type="PANTHER" id="PTHR15263:SF1">
    <property type="entry name" value="NF-KAPPA-B INHIBITOR-LIKE PROTEIN 1"/>
    <property type="match status" value="1"/>
</dbReference>
<evidence type="ECO:0000256" key="3">
    <source>
        <dbReference type="ARBA" id="ARBA00022737"/>
    </source>
</evidence>
<evidence type="ECO:0000313" key="8">
    <source>
        <dbReference type="Proteomes" id="UP000012174"/>
    </source>
</evidence>
<protein>
    <submittedName>
        <fullName evidence="7">Putative reticulocyte-binding protein 2 like protein a protein</fullName>
    </submittedName>
</protein>
<dbReference type="HOGENOM" id="CLU_731839_0_0_1"/>
<feature type="compositionally biased region" description="Basic and acidic residues" evidence="6">
    <location>
        <begin position="169"/>
        <end position="193"/>
    </location>
</feature>
<dbReference type="EMBL" id="KB706625">
    <property type="protein sequence ID" value="EMR66546.1"/>
    <property type="molecule type" value="Genomic_DNA"/>
</dbReference>
<dbReference type="GO" id="GO:0005634">
    <property type="term" value="C:nucleus"/>
    <property type="evidence" value="ECO:0007669"/>
    <property type="project" value="UniProtKB-SubCell"/>
</dbReference>
<keyword evidence="3" id="KW-0677">Repeat</keyword>
<proteinExistence type="predicted"/>
<dbReference type="KEGG" id="ela:UCREL1_6466"/>
<dbReference type="GO" id="GO:0043124">
    <property type="term" value="P:negative regulation of canonical NF-kappaB signal transduction"/>
    <property type="evidence" value="ECO:0007669"/>
    <property type="project" value="InterPro"/>
</dbReference>
<keyword evidence="2" id="KW-0597">Phosphoprotein</keyword>
<dbReference type="InterPro" id="IPR038753">
    <property type="entry name" value="NFKBIL1"/>
</dbReference>
<dbReference type="AlphaFoldDB" id="M7T9M5"/>
<keyword evidence="4" id="KW-0040">ANK repeat</keyword>
<reference evidence="8" key="1">
    <citation type="journal article" date="2013" name="Genome Announc.">
        <title>Draft genome sequence of the grapevine dieback fungus Eutypa lata UCR-EL1.</title>
        <authorList>
            <person name="Blanco-Ulate B."/>
            <person name="Rolshausen P.E."/>
            <person name="Cantu D."/>
        </authorList>
    </citation>
    <scope>NUCLEOTIDE SEQUENCE [LARGE SCALE GENOMIC DNA]</scope>
    <source>
        <strain evidence="8">UCR-EL1</strain>
    </source>
</reference>
<dbReference type="OrthoDB" id="412109at2759"/>
<dbReference type="Proteomes" id="UP000012174">
    <property type="component" value="Unassembled WGS sequence"/>
</dbReference>
<evidence type="ECO:0000256" key="4">
    <source>
        <dbReference type="ARBA" id="ARBA00023043"/>
    </source>
</evidence>
<dbReference type="eggNOG" id="ENOG502RAZY">
    <property type="taxonomic scope" value="Eukaryota"/>
</dbReference>
<dbReference type="PANTHER" id="PTHR15263">
    <property type="entry name" value="I-KAPPA-B-LIKE PROTEIN IKBL"/>
    <property type="match status" value="1"/>
</dbReference>
<accession>M7T9M5</accession>
<evidence type="ECO:0000313" key="7">
    <source>
        <dbReference type="EMBL" id="EMR66546.1"/>
    </source>
</evidence>
<evidence type="ECO:0000256" key="1">
    <source>
        <dbReference type="ARBA" id="ARBA00004123"/>
    </source>
</evidence>
<organism evidence="7 8">
    <name type="scientific">Eutypa lata (strain UCR-EL1)</name>
    <name type="common">Grapevine dieback disease fungus</name>
    <name type="synonym">Eutypa armeniacae</name>
    <dbReference type="NCBI Taxonomy" id="1287681"/>
    <lineage>
        <taxon>Eukaryota</taxon>
        <taxon>Fungi</taxon>
        <taxon>Dikarya</taxon>
        <taxon>Ascomycota</taxon>
        <taxon>Pezizomycotina</taxon>
        <taxon>Sordariomycetes</taxon>
        <taxon>Xylariomycetidae</taxon>
        <taxon>Xylariales</taxon>
        <taxon>Diatrypaceae</taxon>
        <taxon>Eutypa</taxon>
    </lineage>
</organism>